<organism evidence="1 2">
    <name type="scientific">Caballeronia sordidicola</name>
    <name type="common">Burkholderia sordidicola</name>
    <dbReference type="NCBI Taxonomy" id="196367"/>
    <lineage>
        <taxon>Bacteria</taxon>
        <taxon>Pseudomonadati</taxon>
        <taxon>Pseudomonadota</taxon>
        <taxon>Betaproteobacteria</taxon>
        <taxon>Burkholderiales</taxon>
        <taxon>Burkholderiaceae</taxon>
        <taxon>Caballeronia</taxon>
    </lineage>
</organism>
<dbReference type="AlphaFoldDB" id="A0A242MRJ5"/>
<dbReference type="Proteomes" id="UP000195221">
    <property type="component" value="Unassembled WGS sequence"/>
</dbReference>
<evidence type="ECO:0000313" key="1">
    <source>
        <dbReference type="EMBL" id="OTP73815.1"/>
    </source>
</evidence>
<protein>
    <submittedName>
        <fullName evidence="1">Uncharacterized protein</fullName>
    </submittedName>
</protein>
<proteinExistence type="predicted"/>
<gene>
    <name evidence="1" type="ORF">PAMC26577_17170</name>
</gene>
<dbReference type="EMBL" id="NBTZ01000074">
    <property type="protein sequence ID" value="OTP73815.1"/>
    <property type="molecule type" value="Genomic_DNA"/>
</dbReference>
<comment type="caution">
    <text evidence="1">The sequence shown here is derived from an EMBL/GenBank/DDBJ whole genome shotgun (WGS) entry which is preliminary data.</text>
</comment>
<name>A0A242MRJ5_CABSO</name>
<reference evidence="1 2" key="1">
    <citation type="submission" date="2017-03" db="EMBL/GenBank/DDBJ databases">
        <title>Genome analysis of strain PAMC 26577.</title>
        <authorList>
            <person name="Oh H.-M."/>
            <person name="Yang J.-A."/>
        </authorList>
    </citation>
    <scope>NUCLEOTIDE SEQUENCE [LARGE SCALE GENOMIC DNA]</scope>
    <source>
        <strain evidence="1 2">PAMC 26577</strain>
    </source>
</reference>
<sequence>MLQASVVKASVVPASAPSPVRTSLSVAQSIARATRKLHTVVAFDVTLPGLDSSEPRRVLQRALGGEARMQVVATDRRHDCLTLHVEVPSRSLADVIGIVISRFEQATLGRATTYSLRR</sequence>
<evidence type="ECO:0000313" key="2">
    <source>
        <dbReference type="Proteomes" id="UP000195221"/>
    </source>
</evidence>
<accession>A0A242MRJ5</accession>
<dbReference type="RefSeq" id="WP_062171457.1">
    <property type="nucleotide sequence ID" value="NZ_MSRG01000024.1"/>
</dbReference>